<evidence type="ECO:0008006" key="4">
    <source>
        <dbReference type="Google" id="ProtNLM"/>
    </source>
</evidence>
<keyword evidence="3" id="KW-1185">Reference proteome</keyword>
<keyword evidence="1" id="KW-0732">Signal</keyword>
<dbReference type="AlphaFoldDB" id="A0A023D9D9"/>
<protein>
    <recommendedName>
        <fullName evidence="4">Lipoprotein</fullName>
    </recommendedName>
</protein>
<organism evidence="2 3">
    <name type="scientific">Acidomonas methanolica NBRC 104435</name>
    <dbReference type="NCBI Taxonomy" id="1231351"/>
    <lineage>
        <taxon>Bacteria</taxon>
        <taxon>Pseudomonadati</taxon>
        <taxon>Pseudomonadota</taxon>
        <taxon>Alphaproteobacteria</taxon>
        <taxon>Acetobacterales</taxon>
        <taxon>Acetobacteraceae</taxon>
        <taxon>Acidomonas</taxon>
    </lineage>
</organism>
<dbReference type="RefSeq" id="WP_158310374.1">
    <property type="nucleotide sequence ID" value="NZ_BAND01000288.1"/>
</dbReference>
<accession>A0A023D9D9</accession>
<gene>
    <name evidence="2" type="ORF">Amme_328_006</name>
</gene>
<sequence>MRTTFLLAVLALALSACNGFDHASCPNDPYSTLPNTGVKQVLHTCN</sequence>
<reference evidence="2 3" key="2">
    <citation type="journal article" date="2014" name="FEMS Microbiol. Lett.">
        <title>Draft genomic DNA sequence of the facultatively methylotrophic bacterium Acidomonas methanolica type strain MB58.</title>
        <authorList>
            <person name="Higashiura N."/>
            <person name="Hadano H."/>
            <person name="Hirakawa H."/>
            <person name="Matsutani M."/>
            <person name="Takabe S."/>
            <person name="Matsushita K."/>
            <person name="Azuma Y."/>
        </authorList>
    </citation>
    <scope>NUCLEOTIDE SEQUENCE [LARGE SCALE GENOMIC DNA]</scope>
    <source>
        <strain evidence="2 3">MB58</strain>
    </source>
</reference>
<proteinExistence type="predicted"/>
<feature type="signal peptide" evidence="1">
    <location>
        <begin position="1"/>
        <end position="23"/>
    </location>
</feature>
<dbReference type="Proteomes" id="UP000019760">
    <property type="component" value="Unassembled WGS sequence"/>
</dbReference>
<evidence type="ECO:0000256" key="1">
    <source>
        <dbReference type="SAM" id="SignalP"/>
    </source>
</evidence>
<name>A0A023D9D9_ACIMT</name>
<reference evidence="3" key="1">
    <citation type="journal article" date="2014" name="FEMS Microbiol. Lett.">
        <title>Draft Genomic DNA Sequence of the Facultatively Methylotrophic Bacterium Acidomonas methanolica type strain MB58.</title>
        <authorList>
            <person name="Higashiura N."/>
            <person name="Hadano H."/>
            <person name="Hirakawa H."/>
            <person name="Matsutani M."/>
            <person name="Takabe S."/>
            <person name="Matsushita K."/>
            <person name="Azuma Y."/>
        </authorList>
    </citation>
    <scope>NUCLEOTIDE SEQUENCE [LARGE SCALE GENOMIC DNA]</scope>
    <source>
        <strain evidence="3">MB58</strain>
    </source>
</reference>
<dbReference type="PROSITE" id="PS51257">
    <property type="entry name" value="PROKAR_LIPOPROTEIN"/>
    <property type="match status" value="1"/>
</dbReference>
<dbReference type="EMBL" id="BAND01000288">
    <property type="protein sequence ID" value="GAJ30767.1"/>
    <property type="molecule type" value="Genomic_DNA"/>
</dbReference>
<evidence type="ECO:0000313" key="3">
    <source>
        <dbReference type="Proteomes" id="UP000019760"/>
    </source>
</evidence>
<comment type="caution">
    <text evidence="2">The sequence shown here is derived from an EMBL/GenBank/DDBJ whole genome shotgun (WGS) entry which is preliminary data.</text>
</comment>
<evidence type="ECO:0000313" key="2">
    <source>
        <dbReference type="EMBL" id="GAJ30767.1"/>
    </source>
</evidence>
<feature type="chain" id="PRO_5030001486" description="Lipoprotein" evidence="1">
    <location>
        <begin position="24"/>
        <end position="46"/>
    </location>
</feature>